<gene>
    <name evidence="2" type="ORF">ALC57_17542</name>
</gene>
<proteinExistence type="predicted"/>
<feature type="transmembrane region" description="Helical" evidence="1">
    <location>
        <begin position="151"/>
        <end position="169"/>
    </location>
</feature>
<feature type="non-terminal residue" evidence="2">
    <location>
        <position position="1"/>
    </location>
</feature>
<keyword evidence="1" id="KW-1133">Transmembrane helix</keyword>
<protein>
    <submittedName>
        <fullName evidence="2">Uncharacterized protein</fullName>
    </submittedName>
</protein>
<evidence type="ECO:0000313" key="3">
    <source>
        <dbReference type="Proteomes" id="UP000078492"/>
    </source>
</evidence>
<evidence type="ECO:0000313" key="2">
    <source>
        <dbReference type="EMBL" id="KYN10355.1"/>
    </source>
</evidence>
<keyword evidence="1" id="KW-0472">Membrane</keyword>
<reference evidence="2 3" key="1">
    <citation type="submission" date="2015-09" db="EMBL/GenBank/DDBJ databases">
        <title>Trachymyrmex cornetzi WGS genome.</title>
        <authorList>
            <person name="Nygaard S."/>
            <person name="Hu H."/>
            <person name="Boomsma J."/>
            <person name="Zhang G."/>
        </authorList>
    </citation>
    <scope>NUCLEOTIDE SEQUENCE [LARGE SCALE GENOMIC DNA]</scope>
    <source>
        <strain evidence="2">Tcor2-1</strain>
        <tissue evidence="2">Whole body</tissue>
    </source>
</reference>
<dbReference type="AlphaFoldDB" id="A0A195DBQ9"/>
<evidence type="ECO:0000256" key="1">
    <source>
        <dbReference type="SAM" id="Phobius"/>
    </source>
</evidence>
<dbReference type="EMBL" id="KQ981010">
    <property type="protein sequence ID" value="KYN10355.1"/>
    <property type="molecule type" value="Genomic_DNA"/>
</dbReference>
<accession>A0A195DBQ9</accession>
<dbReference type="Proteomes" id="UP000078492">
    <property type="component" value="Unassembled WGS sequence"/>
</dbReference>
<keyword evidence="3" id="KW-1185">Reference proteome</keyword>
<organism evidence="2 3">
    <name type="scientific">Trachymyrmex cornetzi</name>
    <dbReference type="NCBI Taxonomy" id="471704"/>
    <lineage>
        <taxon>Eukaryota</taxon>
        <taxon>Metazoa</taxon>
        <taxon>Ecdysozoa</taxon>
        <taxon>Arthropoda</taxon>
        <taxon>Hexapoda</taxon>
        <taxon>Insecta</taxon>
        <taxon>Pterygota</taxon>
        <taxon>Neoptera</taxon>
        <taxon>Endopterygota</taxon>
        <taxon>Hymenoptera</taxon>
        <taxon>Apocrita</taxon>
        <taxon>Aculeata</taxon>
        <taxon>Formicoidea</taxon>
        <taxon>Formicidae</taxon>
        <taxon>Myrmicinae</taxon>
        <taxon>Trachymyrmex</taxon>
    </lineage>
</organism>
<keyword evidence="1" id="KW-0812">Transmembrane</keyword>
<name>A0A195DBQ9_9HYME</name>
<sequence length="242" mass="26298">ASGDLGSQRDWNALGLVERPLDCLREANDAPTVYLRETSGYDFPLIIGVIDPKTNSRPEAGKLRRFPFEASFASSGLSLSYTEGCAMFADDFVLPRAGQVSTTGDWMQSCCGSSAKQFRPLLSLFCGTSNGYQIFAAPLANNASLDKPESLFTIAGYSFVAFFLGTGLVKRRKRRARPSRREKGRWAVGHNSSEGRLALGVLATANSDLSAVFPNGKSIRGGIRRLPLHWLHSAPKDTATEM</sequence>